<evidence type="ECO:0000313" key="3">
    <source>
        <dbReference type="Proteomes" id="UP000193560"/>
    </source>
</evidence>
<keyword evidence="1" id="KW-1133">Transmembrane helix</keyword>
<dbReference type="EMBL" id="MCGE01000013">
    <property type="protein sequence ID" value="ORZ15222.1"/>
    <property type="molecule type" value="Genomic_DNA"/>
</dbReference>
<organism evidence="2 3">
    <name type="scientific">Absidia repens</name>
    <dbReference type="NCBI Taxonomy" id="90262"/>
    <lineage>
        <taxon>Eukaryota</taxon>
        <taxon>Fungi</taxon>
        <taxon>Fungi incertae sedis</taxon>
        <taxon>Mucoromycota</taxon>
        <taxon>Mucoromycotina</taxon>
        <taxon>Mucoromycetes</taxon>
        <taxon>Mucorales</taxon>
        <taxon>Cunninghamellaceae</taxon>
        <taxon>Absidia</taxon>
    </lineage>
</organism>
<keyword evidence="3" id="KW-1185">Reference proteome</keyword>
<evidence type="ECO:0000313" key="2">
    <source>
        <dbReference type="EMBL" id="ORZ15222.1"/>
    </source>
</evidence>
<feature type="transmembrane region" description="Helical" evidence="1">
    <location>
        <begin position="86"/>
        <end position="107"/>
    </location>
</feature>
<comment type="caution">
    <text evidence="2">The sequence shown here is derived from an EMBL/GenBank/DDBJ whole genome shotgun (WGS) entry which is preliminary data.</text>
</comment>
<keyword evidence="1" id="KW-0472">Membrane</keyword>
<dbReference type="Proteomes" id="UP000193560">
    <property type="component" value="Unassembled WGS sequence"/>
</dbReference>
<keyword evidence="1" id="KW-0812">Transmembrane</keyword>
<reference evidence="2 3" key="1">
    <citation type="submission" date="2016-07" db="EMBL/GenBank/DDBJ databases">
        <title>Pervasive Adenine N6-methylation of Active Genes in Fungi.</title>
        <authorList>
            <consortium name="DOE Joint Genome Institute"/>
            <person name="Mondo S.J."/>
            <person name="Dannebaum R.O."/>
            <person name="Kuo R.C."/>
            <person name="Labutti K."/>
            <person name="Haridas S."/>
            <person name="Kuo A."/>
            <person name="Salamov A."/>
            <person name="Ahrendt S.R."/>
            <person name="Lipzen A."/>
            <person name="Sullivan W."/>
            <person name="Andreopoulos W.B."/>
            <person name="Clum A."/>
            <person name="Lindquist E."/>
            <person name="Daum C."/>
            <person name="Ramamoorthy G.K."/>
            <person name="Gryganskyi A."/>
            <person name="Culley D."/>
            <person name="Magnuson J.K."/>
            <person name="James T.Y."/>
            <person name="O'Malley M.A."/>
            <person name="Stajich J.E."/>
            <person name="Spatafora J.W."/>
            <person name="Visel A."/>
            <person name="Grigoriev I.V."/>
        </authorList>
    </citation>
    <scope>NUCLEOTIDE SEQUENCE [LARGE SCALE GENOMIC DNA]</scope>
    <source>
        <strain evidence="2 3">NRRL 1336</strain>
    </source>
</reference>
<name>A0A1X2IGA8_9FUNG</name>
<proteinExistence type="predicted"/>
<evidence type="ECO:0000256" key="1">
    <source>
        <dbReference type="SAM" id="Phobius"/>
    </source>
</evidence>
<accession>A0A1X2IGA8</accession>
<sequence>MPFFFIKRRWNHTLSNLVRLNIVPCLTCLFQCHVAETQLLYYYCCCCYSYKDICLCHCSAQVGTHINDIYPEERKIRNNDTFLEPIDYWLCNTVIGITDLFFFFFLIS</sequence>
<dbReference type="AlphaFoldDB" id="A0A1X2IGA8"/>
<gene>
    <name evidence="2" type="ORF">BCR42DRAFT_416661</name>
</gene>
<protein>
    <submittedName>
        <fullName evidence="2">Uncharacterized protein</fullName>
    </submittedName>
</protein>